<keyword evidence="15" id="KW-1185">Reference proteome</keyword>
<keyword evidence="3" id="KW-0639">Primosome</keyword>
<reference evidence="15" key="1">
    <citation type="submission" date="2012-02" db="EMBL/GenBank/DDBJ databases">
        <title>Complete genome sequence of Rickettsia montanensis strain OSU 85-930.</title>
        <authorList>
            <person name="Johnson S.L."/>
            <person name="Munk A.C."/>
            <person name="Han S."/>
            <person name="Bruce D.C."/>
            <person name="Dasch G.A."/>
        </authorList>
    </citation>
    <scope>NUCLEOTIDE SEQUENCE [LARGE SCALE GENOMIC DNA]</scope>
    <source>
        <strain evidence="15">OSU 85-930</strain>
    </source>
</reference>
<dbReference type="CDD" id="cd18809">
    <property type="entry name" value="SF1_C_RecD"/>
    <property type="match status" value="1"/>
</dbReference>
<dbReference type="InterPro" id="IPR027417">
    <property type="entry name" value="P-loop_NTPase"/>
</dbReference>
<keyword evidence="5" id="KW-0548">Nucleotidyltransferase</keyword>
<dbReference type="GO" id="GO:0016779">
    <property type="term" value="F:nucleotidyltransferase activity"/>
    <property type="evidence" value="ECO:0007669"/>
    <property type="project" value="UniProtKB-KW"/>
</dbReference>
<dbReference type="GO" id="GO:0000428">
    <property type="term" value="C:DNA-directed RNA polymerase complex"/>
    <property type="evidence" value="ECO:0007669"/>
    <property type="project" value="UniProtKB-KW"/>
</dbReference>
<dbReference type="InterPro" id="IPR050534">
    <property type="entry name" value="Coronavir_polyprotein_1ab"/>
</dbReference>
<dbReference type="GO" id="GO:0006269">
    <property type="term" value="P:DNA replication, synthesis of primer"/>
    <property type="evidence" value="ECO:0007669"/>
    <property type="project" value="UniProtKB-KW"/>
</dbReference>
<dbReference type="Gene3D" id="3.90.580.10">
    <property type="entry name" value="Zinc finger, CHC2-type domain"/>
    <property type="match status" value="1"/>
</dbReference>
<accession>H8KAQ1</accession>
<evidence type="ECO:0000259" key="13">
    <source>
        <dbReference type="Pfam" id="PF23639"/>
    </source>
</evidence>
<dbReference type="SUPFAM" id="SSF52540">
    <property type="entry name" value="P-loop containing nucleoside triphosphate hydrolases"/>
    <property type="match status" value="2"/>
</dbReference>
<dbReference type="Proteomes" id="UP000008008">
    <property type="component" value="Chromosome"/>
</dbReference>
<name>H8KAQ1_RICMS</name>
<dbReference type="GO" id="GO:1990077">
    <property type="term" value="C:primosome complex"/>
    <property type="evidence" value="ECO:0007669"/>
    <property type="project" value="UniProtKB-KW"/>
</dbReference>
<dbReference type="InterPro" id="IPR005053">
    <property type="entry name" value="MobA_MobL"/>
</dbReference>
<dbReference type="RefSeq" id="WP_011477106.1">
    <property type="nucleotide sequence ID" value="NC_017043.1"/>
</dbReference>
<dbReference type="Gene3D" id="3.40.50.300">
    <property type="entry name" value="P-loop containing nucleotide triphosphate hydrolases"/>
    <property type="match status" value="2"/>
</dbReference>
<dbReference type="EMBL" id="CP003340">
    <property type="protein sequence ID" value="AFC73118.1"/>
    <property type="molecule type" value="Genomic_DNA"/>
</dbReference>
<dbReference type="Pfam" id="PF23639">
    <property type="entry name" value="DUF7146"/>
    <property type="match status" value="1"/>
</dbReference>
<evidence type="ECO:0000256" key="2">
    <source>
        <dbReference type="ARBA" id="ARBA00022478"/>
    </source>
</evidence>
<dbReference type="Pfam" id="PF13604">
    <property type="entry name" value="AAA_30"/>
    <property type="match status" value="1"/>
</dbReference>
<evidence type="ECO:0000256" key="3">
    <source>
        <dbReference type="ARBA" id="ARBA00022515"/>
    </source>
</evidence>
<protein>
    <submittedName>
        <fullName evidence="14">Conjugal transfer protein TraA</fullName>
    </submittedName>
</protein>
<dbReference type="CDD" id="cd01029">
    <property type="entry name" value="TOPRIM_primases"/>
    <property type="match status" value="1"/>
</dbReference>
<feature type="domain" description="DUF7146" evidence="13">
    <location>
        <begin position="966"/>
        <end position="1073"/>
    </location>
</feature>
<keyword evidence="9" id="KW-0184">Conjugation</keyword>
<dbReference type="PANTHER" id="PTHR43788:SF6">
    <property type="entry name" value="DNA HELICASE B"/>
    <property type="match status" value="1"/>
</dbReference>
<dbReference type="InterPro" id="IPR034154">
    <property type="entry name" value="TOPRIM_DnaG/twinkle"/>
</dbReference>
<dbReference type="GO" id="GO:0008270">
    <property type="term" value="F:zinc ion binding"/>
    <property type="evidence" value="ECO:0007669"/>
    <property type="project" value="InterPro"/>
</dbReference>
<evidence type="ECO:0000256" key="8">
    <source>
        <dbReference type="ARBA" id="ARBA00022840"/>
    </source>
</evidence>
<dbReference type="Gene3D" id="3.30.930.30">
    <property type="match status" value="1"/>
</dbReference>
<evidence type="ECO:0000259" key="12">
    <source>
        <dbReference type="Pfam" id="PF13362"/>
    </source>
</evidence>
<evidence type="ECO:0000256" key="10">
    <source>
        <dbReference type="ARBA" id="ARBA00023163"/>
    </source>
</evidence>
<evidence type="ECO:0000256" key="4">
    <source>
        <dbReference type="ARBA" id="ARBA00022679"/>
    </source>
</evidence>
<dbReference type="GO" id="GO:0003677">
    <property type="term" value="F:DNA binding"/>
    <property type="evidence" value="ECO:0007669"/>
    <property type="project" value="InterPro"/>
</dbReference>
<dbReference type="InterPro" id="IPR055570">
    <property type="entry name" value="DUF7146"/>
</dbReference>
<dbReference type="InterPro" id="IPR036977">
    <property type="entry name" value="DNA_primase_Znf_CHC2"/>
</dbReference>
<comment type="similarity">
    <text evidence="1">Belongs to the MobA/MobL family.</text>
</comment>
<dbReference type="GO" id="GO:0005524">
    <property type="term" value="F:ATP binding"/>
    <property type="evidence" value="ECO:0007669"/>
    <property type="project" value="UniProtKB-KW"/>
</dbReference>
<evidence type="ECO:0000313" key="15">
    <source>
        <dbReference type="Proteomes" id="UP000008008"/>
    </source>
</evidence>
<dbReference type="Gene3D" id="2.30.30.940">
    <property type="match status" value="1"/>
</dbReference>
<dbReference type="Pfam" id="PF13362">
    <property type="entry name" value="Toprim_3"/>
    <property type="match status" value="1"/>
</dbReference>
<evidence type="ECO:0000313" key="14">
    <source>
        <dbReference type="EMBL" id="AFC73118.1"/>
    </source>
</evidence>
<proteinExistence type="inferred from homology"/>
<evidence type="ECO:0000256" key="6">
    <source>
        <dbReference type="ARBA" id="ARBA00022705"/>
    </source>
</evidence>
<keyword evidence="4" id="KW-0808">Transferase</keyword>
<dbReference type="Gene3D" id="3.40.1360.10">
    <property type="match status" value="1"/>
</dbReference>
<feature type="domain" description="Toprim" evidence="12">
    <location>
        <begin position="1103"/>
        <end position="1195"/>
    </location>
</feature>
<organism evidence="14 15">
    <name type="scientific">Rickettsia montanensis (strain OSU 85-930)</name>
    <dbReference type="NCBI Taxonomy" id="1105114"/>
    <lineage>
        <taxon>Bacteria</taxon>
        <taxon>Pseudomonadati</taxon>
        <taxon>Pseudomonadota</taxon>
        <taxon>Alphaproteobacteria</taxon>
        <taxon>Rickettsiales</taxon>
        <taxon>Rickettsiaceae</taxon>
        <taxon>Rickettsieae</taxon>
        <taxon>Rickettsia</taxon>
        <taxon>spotted fever group</taxon>
    </lineage>
</organism>
<dbReference type="SUPFAM" id="SSF57783">
    <property type="entry name" value="Zinc beta-ribbon"/>
    <property type="match status" value="1"/>
</dbReference>
<dbReference type="PANTHER" id="PTHR43788">
    <property type="entry name" value="DNA2/NAM7 HELICASE FAMILY MEMBER"/>
    <property type="match status" value="1"/>
</dbReference>
<evidence type="ECO:0000256" key="7">
    <source>
        <dbReference type="ARBA" id="ARBA00022741"/>
    </source>
</evidence>
<keyword evidence="7" id="KW-0547">Nucleotide-binding</keyword>
<dbReference type="Pfam" id="PF03389">
    <property type="entry name" value="MobA_MobL"/>
    <property type="match status" value="1"/>
</dbReference>
<dbReference type="HOGENOM" id="CLU_249135_0_0_5"/>
<dbReference type="GO" id="GO:0003678">
    <property type="term" value="F:DNA helicase activity"/>
    <property type="evidence" value="ECO:0007669"/>
    <property type="project" value="UniProtKB-ARBA"/>
</dbReference>
<keyword evidence="10" id="KW-0804">Transcription</keyword>
<keyword evidence="8" id="KW-0067">ATP-binding</keyword>
<evidence type="ECO:0000256" key="9">
    <source>
        <dbReference type="ARBA" id="ARBA00022971"/>
    </source>
</evidence>
<dbReference type="InterPro" id="IPR006171">
    <property type="entry name" value="TOPRIM_dom"/>
</dbReference>
<evidence type="ECO:0000259" key="11">
    <source>
        <dbReference type="Pfam" id="PF03389"/>
    </source>
</evidence>
<gene>
    <name evidence="14" type="ordered locus">MCI_00765</name>
</gene>
<feature type="domain" description="MobA/MobL protein" evidence="11">
    <location>
        <begin position="19"/>
        <end position="211"/>
    </location>
</feature>
<dbReference type="KEGG" id="rmo:MCI_00765"/>
<sequence length="1383" mass="156463">MAIQFARIEIVSRSSGGNACLKAAYNARLIIKDERTNVTYNFSKKGDNVYHAVLLPNYVDKRFKDPRVLMNEVERLETRKNSQLLKDIVIALPDDKELDLNDRIAITHEIIEEMGWVKNGLGVQIDIHQPHDGDKNWHAHLLVTTRRFTEDGKSLGAKAVDLNPKFAKVKGKAFIIPEEEIIHKRVKEVINKYFAKLGLEIQVDPISFMPQQHVGPTRMRSIINEIAEQNKICKLAHLEIIKNSDGVLNRIIRHQAIFTKLDIEKAIKEIPEEVEKSKLIREVLNSDRLVKLYNEDGTDTKYYTTKDIRDEELRLLRIAYKVNNQIHFNNIIKLKSAIDNLASVNEAQRESLQHILINNQGIRILQGRAGTGKSQVLVQAYKIATNHGQNIIGLSPTHKAASELKSKGYRQCYTVKGFLFKLYNGKADLPRNSLLVVDEAGMVGNSDYLELLKVARSNNCNLILAGDERQLTSVERGGMFAVLASKFGSYELSRIRRQSKAWAREMASCFARSDITGGLRLLAQHDGLKIDHTLEESMARLINDWSNSKFALNERLIITMRNAEVDSINQGIRELLKARGLLTGKEYRRYLSSEKHEDYMAGDRILFKSTNKDLQIENGEFATITSVSNDKFIAKTDSGKEIEFNPQDVSFKHGYASTVYKAQGASIKNVYVLHNLAGNSRNSYVAMTRHIEEVKLYYNRKATRNMASLISQLSKIDNRLSSINFKTLEELVAIQDQENKSPNIIDKVGDWFKGVVEDIKDRLHSNDNYYHLRVRSRSSAKVAEILRSTSTNFATSHKAQEERKSSSYNLTNCNKQDTTISVKLQEDIMAKNKIDYNAINKQKAVELKQRLSFKAEEIGRNLLGSPNNHLSSSHILRWGKDGKIAMKINGSKAGRWYDFSKGEGGDLFTLVQREKNCDFVEAKKYLQDMVGISNNSKLLEDKIKEQFDQKVKNQDQQAKYAEISKIKRAEELYEKSDSIIYTTPNNIAKKYLLEHRGIKKILTGYQLNNDLRTNMMWDSNSKQYYPALIAFARNKDGNITGGQSIYLNKETNNKADIEVNKRSFGRIRGSFVEINKTNEQQNVQSRNVQSSKDGNNSVSNITIIAEGVETALSIREAGIKGKILCSLGVSNIRNYEPIKGERIIIAADNDGKDAVSVNTVIKAQEELIRQGATVAIIRPPEKGDFNDMLKSQGAESINKLIEAEIAKLTAASKVTELKSSLKASDDRKSQIKSIELLFSKFANNDNNGLNNLQQQQIKALAKFGTAENIDTALQIYREKGIDSCTAYSNKICIAAIEQKIQKDLQIMQNKFDPNYNLGDKKFCDIVVHDFQGKSHLVPEDYLNAIGRDKQVMQYISPSSEIGKEIRSAVKQVSEIKLNQGIRV</sequence>
<evidence type="ECO:0000256" key="1">
    <source>
        <dbReference type="ARBA" id="ARBA00010873"/>
    </source>
</evidence>
<keyword evidence="6" id="KW-0235">DNA replication</keyword>
<evidence type="ECO:0000256" key="5">
    <source>
        <dbReference type="ARBA" id="ARBA00022695"/>
    </source>
</evidence>
<keyword evidence="2" id="KW-0240">DNA-directed RNA polymerase</keyword>